<keyword evidence="2" id="KW-1185">Reference proteome</keyword>
<sequence>MNCGKKGTPRGSQKSSRVWIGEAPQIHNKNHRSAKTYNIRDSPVVTHPSTSLTITSLSMGERTGSRVFWYLWSYVTDEARMLLICLGIWRFAN</sequence>
<evidence type="ECO:0000313" key="1">
    <source>
        <dbReference type="EMBL" id="KAJ9130279.1"/>
    </source>
</evidence>
<organism evidence="1 2">
    <name type="scientific">Coniochaeta hoffmannii</name>
    <dbReference type="NCBI Taxonomy" id="91930"/>
    <lineage>
        <taxon>Eukaryota</taxon>
        <taxon>Fungi</taxon>
        <taxon>Dikarya</taxon>
        <taxon>Ascomycota</taxon>
        <taxon>Pezizomycotina</taxon>
        <taxon>Sordariomycetes</taxon>
        <taxon>Sordariomycetidae</taxon>
        <taxon>Coniochaetales</taxon>
        <taxon>Coniochaetaceae</taxon>
        <taxon>Coniochaeta</taxon>
    </lineage>
</organism>
<dbReference type="AlphaFoldDB" id="A0AA38VG84"/>
<proteinExistence type="predicted"/>
<name>A0AA38VG84_9PEZI</name>
<gene>
    <name evidence="1" type="ORF">NKR19_g9955</name>
</gene>
<evidence type="ECO:0000313" key="2">
    <source>
        <dbReference type="Proteomes" id="UP001174691"/>
    </source>
</evidence>
<accession>A0AA38VG84</accession>
<dbReference type="EMBL" id="JANBVN010000277">
    <property type="protein sequence ID" value="KAJ9130279.1"/>
    <property type="molecule type" value="Genomic_DNA"/>
</dbReference>
<comment type="caution">
    <text evidence="1">The sequence shown here is derived from an EMBL/GenBank/DDBJ whole genome shotgun (WGS) entry which is preliminary data.</text>
</comment>
<protein>
    <submittedName>
        <fullName evidence="1">Uncharacterized protein</fullName>
    </submittedName>
</protein>
<dbReference type="Proteomes" id="UP001174691">
    <property type="component" value="Unassembled WGS sequence"/>
</dbReference>
<reference evidence="1" key="1">
    <citation type="submission" date="2022-07" db="EMBL/GenBank/DDBJ databases">
        <title>Fungi with potential for degradation of polypropylene.</title>
        <authorList>
            <person name="Gostincar C."/>
        </authorList>
    </citation>
    <scope>NUCLEOTIDE SEQUENCE</scope>
    <source>
        <strain evidence="1">EXF-13287</strain>
    </source>
</reference>